<dbReference type="PRINTS" id="PR00080">
    <property type="entry name" value="SDRFAMILY"/>
</dbReference>
<dbReference type="Gene3D" id="3.40.50.720">
    <property type="entry name" value="NAD(P)-binding Rossmann-like Domain"/>
    <property type="match status" value="1"/>
</dbReference>
<dbReference type="PROSITE" id="PS00061">
    <property type="entry name" value="ADH_SHORT"/>
    <property type="match status" value="1"/>
</dbReference>
<dbReference type="Proteomes" id="UP000244903">
    <property type="component" value="Chromosome"/>
</dbReference>
<organism evidence="4 5">
    <name type="scientific">Dietzia psychralcaliphila</name>
    <dbReference type="NCBI Taxonomy" id="139021"/>
    <lineage>
        <taxon>Bacteria</taxon>
        <taxon>Bacillati</taxon>
        <taxon>Actinomycetota</taxon>
        <taxon>Actinomycetes</taxon>
        <taxon>Mycobacteriales</taxon>
        <taxon>Dietziaceae</taxon>
        <taxon>Dietzia</taxon>
    </lineage>
</organism>
<dbReference type="GO" id="GO:0016616">
    <property type="term" value="F:oxidoreductase activity, acting on the CH-OH group of donors, NAD or NADP as acceptor"/>
    <property type="evidence" value="ECO:0007669"/>
    <property type="project" value="TreeGrafter"/>
</dbReference>
<dbReference type="PRINTS" id="PR00081">
    <property type="entry name" value="GDHRDH"/>
</dbReference>
<dbReference type="CDD" id="cd05233">
    <property type="entry name" value="SDR_c"/>
    <property type="match status" value="1"/>
</dbReference>
<keyword evidence="2" id="KW-0560">Oxidoreductase</keyword>
<dbReference type="SUPFAM" id="SSF51735">
    <property type="entry name" value="NAD(P)-binding Rossmann-fold domains"/>
    <property type="match status" value="1"/>
</dbReference>
<dbReference type="InterPro" id="IPR036291">
    <property type="entry name" value="NAD(P)-bd_dom_sf"/>
</dbReference>
<evidence type="ECO:0000313" key="5">
    <source>
        <dbReference type="Proteomes" id="UP000244903"/>
    </source>
</evidence>
<dbReference type="InterPro" id="IPR002347">
    <property type="entry name" value="SDR_fam"/>
</dbReference>
<protein>
    <submittedName>
        <fullName evidence="4">Short-chain dehydrogenase</fullName>
    </submittedName>
</protein>
<gene>
    <name evidence="4" type="ORF">A6048_10820</name>
</gene>
<dbReference type="AlphaFoldDB" id="A0AAD0JRI5"/>
<evidence type="ECO:0000313" key="4">
    <source>
        <dbReference type="EMBL" id="AWH95919.1"/>
    </source>
</evidence>
<dbReference type="InterPro" id="IPR020904">
    <property type="entry name" value="Sc_DH/Rdtase_CS"/>
</dbReference>
<reference evidence="4 5" key="1">
    <citation type="submission" date="2016-04" db="EMBL/GenBank/DDBJ databases">
        <title>Complete genome sequence of the haloalkaliphilic hydrocarbon-degrading bacterium Dietzia psychralcaliphila ILA-1T, isolated from a drain of a fish product-processing plant.</title>
        <authorList>
            <person name="Zhao J."/>
            <person name="Hu B."/>
            <person name="Geng S."/>
            <person name="Nie Y."/>
            <person name="Tang Y."/>
        </authorList>
    </citation>
    <scope>NUCLEOTIDE SEQUENCE [LARGE SCALE GENOMIC DNA]</scope>
    <source>
        <strain evidence="4 5">ILA-1</strain>
    </source>
</reference>
<dbReference type="EMBL" id="CP015453">
    <property type="protein sequence ID" value="AWH95919.1"/>
    <property type="molecule type" value="Genomic_DNA"/>
</dbReference>
<sequence length="284" mass="29243">MTTTRSRSALVTGAGRGLGKDIAALLAARGYQVMVTDLDADTAAAAAAEIGGIATWAAVDVRDHQQVEKARDALVAASGGIDVWVNNAGVLLTGPAWEQNEDERRLLVDVNTLGTINGTVAAIEAMRGRGVGSASPGGHIINIVSLAGISAVPGEAVYAASKHAVMGFSTSTAIDLRLAGVEDIAISCICPDGIWTPMLHDKLTDPQAALSFSGSLLQPGDVVRAVGTVLDSPRLVTAVPAWRGALARLGATFPRLAGAGLPLMAAQGRRTQRRLLATQESARR</sequence>
<accession>A0AAD0JRI5</accession>
<proteinExistence type="inferred from homology"/>
<dbReference type="GO" id="GO:0005737">
    <property type="term" value="C:cytoplasm"/>
    <property type="evidence" value="ECO:0007669"/>
    <property type="project" value="TreeGrafter"/>
</dbReference>
<dbReference type="KEGG" id="dpc:A6048_10820"/>
<evidence type="ECO:0000256" key="2">
    <source>
        <dbReference type="ARBA" id="ARBA00023002"/>
    </source>
</evidence>
<evidence type="ECO:0000256" key="3">
    <source>
        <dbReference type="RuleBase" id="RU000363"/>
    </source>
</evidence>
<dbReference type="Pfam" id="PF00106">
    <property type="entry name" value="adh_short"/>
    <property type="match status" value="1"/>
</dbReference>
<dbReference type="PANTHER" id="PTHR44229:SF4">
    <property type="entry name" value="15-HYDROXYPROSTAGLANDIN DEHYDROGENASE [NAD(+)]"/>
    <property type="match status" value="1"/>
</dbReference>
<evidence type="ECO:0000256" key="1">
    <source>
        <dbReference type="ARBA" id="ARBA00006484"/>
    </source>
</evidence>
<keyword evidence="5" id="KW-1185">Reference proteome</keyword>
<dbReference type="PANTHER" id="PTHR44229">
    <property type="entry name" value="15-HYDROXYPROSTAGLANDIN DEHYDROGENASE [NAD(+)]"/>
    <property type="match status" value="1"/>
</dbReference>
<dbReference type="RefSeq" id="WP_107749015.1">
    <property type="nucleotide sequence ID" value="NZ_CP015453.1"/>
</dbReference>
<comment type="similarity">
    <text evidence="1 3">Belongs to the short-chain dehydrogenases/reductases (SDR) family.</text>
</comment>
<name>A0AAD0JRI5_9ACTN</name>